<comment type="caution">
    <text evidence="1">The sequence shown here is derived from an EMBL/GenBank/DDBJ whole genome shotgun (WGS) entry which is preliminary data.</text>
</comment>
<protein>
    <submittedName>
        <fullName evidence="1">Uncharacterized protein</fullName>
    </submittedName>
</protein>
<accession>A0A6A5BXZ5</accession>
<dbReference type="Proteomes" id="UP000444721">
    <property type="component" value="Unassembled WGS sequence"/>
</dbReference>
<dbReference type="VEuPathDB" id="AmoebaDB:NF0035780"/>
<name>A0A6A5BXZ5_NAEFO</name>
<dbReference type="VEuPathDB" id="AmoebaDB:FDP41_001744"/>
<dbReference type="EMBL" id="VFQX01000027">
    <property type="protein sequence ID" value="KAF0979401.1"/>
    <property type="molecule type" value="Genomic_DNA"/>
</dbReference>
<evidence type="ECO:0000313" key="2">
    <source>
        <dbReference type="Proteomes" id="UP000444721"/>
    </source>
</evidence>
<dbReference type="GeneID" id="68108962"/>
<dbReference type="RefSeq" id="XP_044564114.1">
    <property type="nucleotide sequence ID" value="XM_044704862.1"/>
</dbReference>
<gene>
    <name evidence="1" type="ORF">FDP41_001744</name>
</gene>
<dbReference type="AlphaFoldDB" id="A0A6A5BXZ5"/>
<evidence type="ECO:0000313" key="1">
    <source>
        <dbReference type="EMBL" id="KAF0979401.1"/>
    </source>
</evidence>
<reference evidence="1 2" key="1">
    <citation type="journal article" date="2019" name="Sci. Rep.">
        <title>Nanopore sequencing improves the draft genome of the human pathogenic amoeba Naegleria fowleri.</title>
        <authorList>
            <person name="Liechti N."/>
            <person name="Schurch N."/>
            <person name="Bruggmann R."/>
            <person name="Wittwer M."/>
        </authorList>
    </citation>
    <scope>NUCLEOTIDE SEQUENCE [LARGE SCALE GENOMIC DNA]</scope>
    <source>
        <strain evidence="1 2">ATCC 30894</strain>
    </source>
</reference>
<keyword evidence="2" id="KW-1185">Reference proteome</keyword>
<organism evidence="1 2">
    <name type="scientific">Naegleria fowleri</name>
    <name type="common">Brain eating amoeba</name>
    <dbReference type="NCBI Taxonomy" id="5763"/>
    <lineage>
        <taxon>Eukaryota</taxon>
        <taxon>Discoba</taxon>
        <taxon>Heterolobosea</taxon>
        <taxon>Tetramitia</taxon>
        <taxon>Eutetramitia</taxon>
        <taxon>Vahlkampfiidae</taxon>
        <taxon>Naegleria</taxon>
    </lineage>
</organism>
<proteinExistence type="predicted"/>
<sequence length="226" mass="26325">MSDDFTFHYMMHPCKTPNKAGLGNEILELQKQMEQLGMLKKENKKIDATNCMFCAMETRDPEVLRKFFSNWHNFVTNPDILLTPLSSLTLQLSACGSENLQYFVDVDCVNAFIELMTSKIEYASFYCVRNLNVLTRDRPGLVFLKLLSQNNERLSVKTLITKLIQIIYSQFTLEKRECLLTFANICQYIVNEDNPDEDFYVEKVYNMVQDMKGYLLQLGLFKAFVH</sequence>
<dbReference type="VEuPathDB" id="AmoebaDB:NfTy_055080"/>
<dbReference type="SUPFAM" id="SSF48371">
    <property type="entry name" value="ARM repeat"/>
    <property type="match status" value="1"/>
</dbReference>
<dbReference type="InterPro" id="IPR016024">
    <property type="entry name" value="ARM-type_fold"/>
</dbReference>